<feature type="compositionally biased region" description="Acidic residues" evidence="1">
    <location>
        <begin position="16"/>
        <end position="27"/>
    </location>
</feature>
<feature type="compositionally biased region" description="Basic and acidic residues" evidence="1">
    <location>
        <begin position="44"/>
        <end position="56"/>
    </location>
</feature>
<protein>
    <submittedName>
        <fullName evidence="2">Uncharacterized protein</fullName>
    </submittedName>
</protein>
<accession>A0AAV1PZ20</accession>
<gene>
    <name evidence="2" type="ORF">FSCOSCO3_A005560</name>
</gene>
<dbReference type="EMBL" id="CAWUFR010000307">
    <property type="protein sequence ID" value="CAK6975586.1"/>
    <property type="molecule type" value="Genomic_DNA"/>
</dbReference>
<proteinExistence type="predicted"/>
<reference evidence="2 3" key="1">
    <citation type="submission" date="2024-01" db="EMBL/GenBank/DDBJ databases">
        <authorList>
            <person name="Alioto T."/>
            <person name="Alioto T."/>
            <person name="Gomez Garrido J."/>
        </authorList>
    </citation>
    <scope>NUCLEOTIDE SEQUENCE [LARGE SCALE GENOMIC DNA]</scope>
</reference>
<organism evidence="2 3">
    <name type="scientific">Scomber scombrus</name>
    <name type="common">Atlantic mackerel</name>
    <name type="synonym">Scomber vernalis</name>
    <dbReference type="NCBI Taxonomy" id="13677"/>
    <lineage>
        <taxon>Eukaryota</taxon>
        <taxon>Metazoa</taxon>
        <taxon>Chordata</taxon>
        <taxon>Craniata</taxon>
        <taxon>Vertebrata</taxon>
        <taxon>Euteleostomi</taxon>
        <taxon>Actinopterygii</taxon>
        <taxon>Neopterygii</taxon>
        <taxon>Teleostei</taxon>
        <taxon>Neoteleostei</taxon>
        <taxon>Acanthomorphata</taxon>
        <taxon>Pelagiaria</taxon>
        <taxon>Scombriformes</taxon>
        <taxon>Scombridae</taxon>
        <taxon>Scomber</taxon>
    </lineage>
</organism>
<sequence>MTRDDDEGWRTCSEDPSSEEEEDEDSSEERPAFTSGCVPKKRKREDSGYESMKEDGNDKEEESVGRLSFGSPVSDVSYQCLERPSRLYHLEFFLRHCARQEQHPPQPEEKMICWILLLISLTSCVSG</sequence>
<evidence type="ECO:0000256" key="1">
    <source>
        <dbReference type="SAM" id="MobiDB-lite"/>
    </source>
</evidence>
<dbReference type="AlphaFoldDB" id="A0AAV1PZ20"/>
<name>A0AAV1PZ20_SCOSC</name>
<feature type="compositionally biased region" description="Basic and acidic residues" evidence="1">
    <location>
        <begin position="1"/>
        <end position="13"/>
    </location>
</feature>
<dbReference type="Proteomes" id="UP001314229">
    <property type="component" value="Unassembled WGS sequence"/>
</dbReference>
<evidence type="ECO:0000313" key="2">
    <source>
        <dbReference type="EMBL" id="CAK6975586.1"/>
    </source>
</evidence>
<feature type="region of interest" description="Disordered" evidence="1">
    <location>
        <begin position="1"/>
        <end position="72"/>
    </location>
</feature>
<comment type="caution">
    <text evidence="2">The sequence shown here is derived from an EMBL/GenBank/DDBJ whole genome shotgun (WGS) entry which is preliminary data.</text>
</comment>
<keyword evidence="3" id="KW-1185">Reference proteome</keyword>
<evidence type="ECO:0000313" key="3">
    <source>
        <dbReference type="Proteomes" id="UP001314229"/>
    </source>
</evidence>